<dbReference type="OrthoDB" id="2454283at2"/>
<dbReference type="AlphaFoldDB" id="A0A4P7A0R1"/>
<proteinExistence type="predicted"/>
<keyword evidence="2" id="KW-1185">Reference proteome</keyword>
<evidence type="ECO:0000313" key="2">
    <source>
        <dbReference type="Proteomes" id="UP000294292"/>
    </source>
</evidence>
<gene>
    <name evidence="1" type="ORF">E2636_12875</name>
</gene>
<organism evidence="1 2">
    <name type="scientific">Paenisporosarcina antarctica</name>
    <dbReference type="NCBI Taxonomy" id="417367"/>
    <lineage>
        <taxon>Bacteria</taxon>
        <taxon>Bacillati</taxon>
        <taxon>Bacillota</taxon>
        <taxon>Bacilli</taxon>
        <taxon>Bacillales</taxon>
        <taxon>Caryophanaceae</taxon>
        <taxon>Paenisporosarcina</taxon>
    </lineage>
</organism>
<dbReference type="KEGG" id="panc:E2636_12875"/>
<name>A0A4P7A0R1_9BACL</name>
<sequence length="93" mass="10917">MRFNVHVIMGLNDDSVGLAYKLKENYKVVYICDDTVEVLEKREDFTYVHEDFIHAMDPLVTKVIVYEPPYKTGKIVNKSRSFVMERKSPVEED</sequence>
<dbReference type="RefSeq" id="WP_134210558.1">
    <property type="nucleotide sequence ID" value="NZ_CP038015.1"/>
</dbReference>
<reference evidence="1 2" key="1">
    <citation type="submission" date="2019-03" db="EMBL/GenBank/DDBJ databases">
        <title>Complete genome sequence of Paenisporosarcina antarctica CGMCC 1.6503T.</title>
        <authorList>
            <person name="Rong J.-C."/>
            <person name="Chi N.-Y."/>
            <person name="Zhang Q.-F."/>
        </authorList>
    </citation>
    <scope>NUCLEOTIDE SEQUENCE [LARGE SCALE GENOMIC DNA]</scope>
    <source>
        <strain evidence="1 2">CGMCC 1.6503</strain>
    </source>
</reference>
<dbReference type="EMBL" id="CP038015">
    <property type="protein sequence ID" value="QBP41989.1"/>
    <property type="molecule type" value="Genomic_DNA"/>
</dbReference>
<accession>A0A4P7A0R1</accession>
<protein>
    <submittedName>
        <fullName evidence="1">Uncharacterized protein</fullName>
    </submittedName>
</protein>
<dbReference type="Proteomes" id="UP000294292">
    <property type="component" value="Chromosome"/>
</dbReference>
<evidence type="ECO:0000313" key="1">
    <source>
        <dbReference type="EMBL" id="QBP41989.1"/>
    </source>
</evidence>